<evidence type="ECO:0000256" key="1">
    <source>
        <dbReference type="ARBA" id="ARBA00007430"/>
    </source>
</evidence>
<feature type="domain" description="Polysaccharide biosynthesis protein CapD-like" evidence="2">
    <location>
        <begin position="48"/>
        <end position="333"/>
    </location>
</feature>
<name>A0A382CF04_9ZZZZ</name>
<reference evidence="3" key="1">
    <citation type="submission" date="2018-05" db="EMBL/GenBank/DDBJ databases">
        <authorList>
            <person name="Lanie J.A."/>
            <person name="Ng W.-L."/>
            <person name="Kazmierczak K.M."/>
            <person name="Andrzejewski T.M."/>
            <person name="Davidsen T.M."/>
            <person name="Wayne K.J."/>
            <person name="Tettelin H."/>
            <person name="Glass J.I."/>
            <person name="Rusch D."/>
            <person name="Podicherti R."/>
            <person name="Tsui H.-C.T."/>
            <person name="Winkler M.E."/>
        </authorList>
    </citation>
    <scope>NUCLEOTIDE SEQUENCE</scope>
</reference>
<dbReference type="PANTHER" id="PTHR43318:SF1">
    <property type="entry name" value="POLYSACCHARIDE BIOSYNTHESIS PROTEIN EPSC-RELATED"/>
    <property type="match status" value="1"/>
</dbReference>
<sequence>PDLQDIISKKGSFDDLKHLSLEDFISRKVNDGIKLSDEENTIIKNKIVLVTGAGGSIGSILSKQIFANKPKLLIILDNSEFGLFKIESELKTMNNNSKVVSKLVNIADKDLLKTIFTDFKIDTVYHAAAYKHVNILESEIKSAIKNNVIGTYYLVNECSKNNVKNFVMISTDKAANPSTVMGKTKKFCELIVENFNRKNNNGIYSSVRFGNVFNSSGSVIQIFKHQIKKGQDLTLTDANVTRFFMSIEEAVKLVIKASVIGKGGEVFVLDMGTPIKILDIAKRMIHLSGNTIKSESNPDGDIGITITGLKQGEKLHEILSENPVSKTEHPQILLSTENRNESDVEKRIESIIKAVNENDQESMKKILD</sequence>
<dbReference type="Pfam" id="PF02719">
    <property type="entry name" value="Polysacc_synt_2"/>
    <property type="match status" value="1"/>
</dbReference>
<dbReference type="InterPro" id="IPR003869">
    <property type="entry name" value="Polysac_CapD-like"/>
</dbReference>
<dbReference type="SUPFAM" id="SSF51735">
    <property type="entry name" value="NAD(P)-binding Rossmann-fold domains"/>
    <property type="match status" value="1"/>
</dbReference>
<evidence type="ECO:0000313" key="3">
    <source>
        <dbReference type="EMBL" id="SVB24251.1"/>
    </source>
</evidence>
<feature type="non-terminal residue" evidence="3">
    <location>
        <position position="1"/>
    </location>
</feature>
<dbReference type="EMBL" id="UINC01034040">
    <property type="protein sequence ID" value="SVB24251.1"/>
    <property type="molecule type" value="Genomic_DNA"/>
</dbReference>
<dbReference type="PANTHER" id="PTHR43318">
    <property type="entry name" value="UDP-N-ACETYLGLUCOSAMINE 4,6-DEHYDRATASE"/>
    <property type="match status" value="1"/>
</dbReference>
<proteinExistence type="inferred from homology"/>
<comment type="similarity">
    <text evidence="1">Belongs to the polysaccharide synthase family.</text>
</comment>
<dbReference type="AlphaFoldDB" id="A0A382CF04"/>
<accession>A0A382CF04</accession>
<gene>
    <name evidence="3" type="ORF">METZ01_LOCUS177105</name>
</gene>
<evidence type="ECO:0000259" key="2">
    <source>
        <dbReference type="Pfam" id="PF02719"/>
    </source>
</evidence>
<dbReference type="Gene3D" id="3.40.50.720">
    <property type="entry name" value="NAD(P)-binding Rossmann-like Domain"/>
    <property type="match status" value="1"/>
</dbReference>
<dbReference type="InterPro" id="IPR036291">
    <property type="entry name" value="NAD(P)-bd_dom_sf"/>
</dbReference>
<dbReference type="InterPro" id="IPR051203">
    <property type="entry name" value="Polysaccharide_Synthase-Rel"/>
</dbReference>
<dbReference type="CDD" id="cd05237">
    <property type="entry name" value="UDP_invert_4-6DH_SDR_e"/>
    <property type="match status" value="1"/>
</dbReference>
<organism evidence="3">
    <name type="scientific">marine metagenome</name>
    <dbReference type="NCBI Taxonomy" id="408172"/>
    <lineage>
        <taxon>unclassified sequences</taxon>
        <taxon>metagenomes</taxon>
        <taxon>ecological metagenomes</taxon>
    </lineage>
</organism>
<protein>
    <recommendedName>
        <fullName evidence="2">Polysaccharide biosynthesis protein CapD-like domain-containing protein</fullName>
    </recommendedName>
</protein>